<comment type="function">
    <text evidence="8">Mediates influx of magnesium ions.</text>
</comment>
<evidence type="ECO:0000256" key="4">
    <source>
        <dbReference type="ARBA" id="ARBA00022475"/>
    </source>
</evidence>
<keyword evidence="8" id="KW-0406">Ion transport</keyword>
<dbReference type="InParanoid" id="Q0EZZ6"/>
<keyword evidence="5 8" id="KW-0812">Transmembrane</keyword>
<evidence type="ECO:0000313" key="9">
    <source>
        <dbReference type="EMBL" id="EAU54888.1"/>
    </source>
</evidence>
<feature type="transmembrane region" description="Helical" evidence="8">
    <location>
        <begin position="306"/>
        <end position="326"/>
    </location>
</feature>
<evidence type="ECO:0000256" key="8">
    <source>
        <dbReference type="RuleBase" id="RU362010"/>
    </source>
</evidence>
<dbReference type="AlphaFoldDB" id="Q0EZZ6"/>
<proteinExistence type="inferred from homology"/>
<reference evidence="9 10" key="1">
    <citation type="submission" date="2006-09" db="EMBL/GenBank/DDBJ databases">
        <authorList>
            <person name="Emerson D."/>
            <person name="Ferriera S."/>
            <person name="Johnson J."/>
            <person name="Kravitz S."/>
            <person name="Halpern A."/>
            <person name="Remington K."/>
            <person name="Beeson K."/>
            <person name="Tran B."/>
            <person name="Rogers Y.-H."/>
            <person name="Friedman R."/>
            <person name="Venter J.C."/>
        </authorList>
    </citation>
    <scope>NUCLEOTIDE SEQUENCE [LARGE SCALE GENOMIC DNA]</scope>
    <source>
        <strain evidence="9 10">PV-1</strain>
    </source>
</reference>
<keyword evidence="7 8" id="KW-0472">Membrane</keyword>
<comment type="caution">
    <text evidence="9">The sequence shown here is derived from an EMBL/GenBank/DDBJ whole genome shotgun (WGS) entry which is preliminary data.</text>
</comment>
<keyword evidence="6 8" id="KW-1133">Transmembrane helix</keyword>
<keyword evidence="4 8" id="KW-1003">Cell membrane</keyword>
<dbReference type="SUPFAM" id="SSF144083">
    <property type="entry name" value="Magnesium transport protein CorA, transmembrane region"/>
    <property type="match status" value="1"/>
</dbReference>
<evidence type="ECO:0000256" key="7">
    <source>
        <dbReference type="ARBA" id="ARBA00023136"/>
    </source>
</evidence>
<dbReference type="InterPro" id="IPR045861">
    <property type="entry name" value="CorA_cytoplasmic_dom"/>
</dbReference>
<evidence type="ECO:0000256" key="1">
    <source>
        <dbReference type="ARBA" id="ARBA00004651"/>
    </source>
</evidence>
<dbReference type="InterPro" id="IPR045863">
    <property type="entry name" value="CorA_TM1_TM2"/>
</dbReference>
<dbReference type="GO" id="GO:0000287">
    <property type="term" value="F:magnesium ion binding"/>
    <property type="evidence" value="ECO:0007669"/>
    <property type="project" value="TreeGrafter"/>
</dbReference>
<evidence type="ECO:0000256" key="6">
    <source>
        <dbReference type="ARBA" id="ARBA00022989"/>
    </source>
</evidence>
<keyword evidence="10" id="KW-1185">Reference proteome</keyword>
<dbReference type="GO" id="GO:0050897">
    <property type="term" value="F:cobalt ion binding"/>
    <property type="evidence" value="ECO:0007669"/>
    <property type="project" value="TreeGrafter"/>
</dbReference>
<protein>
    <recommendedName>
        <fullName evidence="8">Magnesium transport protein CorA</fullName>
    </recommendedName>
</protein>
<dbReference type="Gene3D" id="3.30.460.20">
    <property type="entry name" value="CorA soluble domain-like"/>
    <property type="match status" value="1"/>
</dbReference>
<evidence type="ECO:0000256" key="3">
    <source>
        <dbReference type="ARBA" id="ARBA00022448"/>
    </source>
</evidence>
<dbReference type="STRING" id="314344.AL013_11345"/>
<dbReference type="Gene3D" id="1.20.58.340">
    <property type="entry name" value="Magnesium transport protein CorA, transmembrane region"/>
    <property type="match status" value="2"/>
</dbReference>
<sequence>MAMIRAKKRAARQPYFGKRYHTPGTAPGTLTGALASATTPVHIRLVDYSPEKLLLTEDAEITDCLTYIERDTVTWVHLQGDPPPDMLRTLGETFHLHPLAMEDVLNTGQRPKVEPFDHQLFLVMSLPVFQGEEVITRQISLFANARYIVSFCEGADDPFMPLVKRLQTKSSNLRKRGADYLLYGILDLVIDQGFPVLESFGLHLEELEDNIAESGGGRALLDRIHILKRELILLRRMVWPQREVITQLLRENHDFIGEETRIFLRDCYDHTVQIMDLLETYRDMAGSILDIYLSSVSNRLNETMRVLAVISTIFIPMTFVAGVYGMNFDRSNPLSMPELGWAYGYPVFWLLMIGIACGMIIFFKRKGWF</sequence>
<dbReference type="PANTHER" id="PTHR46494:SF1">
    <property type="entry name" value="CORA FAMILY METAL ION TRANSPORTER (EUROFUNG)"/>
    <property type="match status" value="1"/>
</dbReference>
<dbReference type="EMBL" id="AATS01000005">
    <property type="protein sequence ID" value="EAU54888.1"/>
    <property type="molecule type" value="Genomic_DNA"/>
</dbReference>
<dbReference type="eggNOG" id="COG0598">
    <property type="taxonomic scope" value="Bacteria"/>
</dbReference>
<feature type="transmembrane region" description="Helical" evidence="8">
    <location>
        <begin position="346"/>
        <end position="363"/>
    </location>
</feature>
<name>Q0EZZ6_9PROT</name>
<dbReference type="Pfam" id="PF01544">
    <property type="entry name" value="CorA"/>
    <property type="match status" value="1"/>
</dbReference>
<dbReference type="CDD" id="cd12828">
    <property type="entry name" value="TmCorA-like_1"/>
    <property type="match status" value="1"/>
</dbReference>
<keyword evidence="8" id="KW-0460">Magnesium</keyword>
<dbReference type="PANTHER" id="PTHR46494">
    <property type="entry name" value="CORA FAMILY METAL ION TRANSPORTER (EUROFUNG)"/>
    <property type="match status" value="1"/>
</dbReference>
<dbReference type="SUPFAM" id="SSF143865">
    <property type="entry name" value="CorA soluble domain-like"/>
    <property type="match status" value="1"/>
</dbReference>
<evidence type="ECO:0000256" key="2">
    <source>
        <dbReference type="ARBA" id="ARBA00009765"/>
    </source>
</evidence>
<evidence type="ECO:0000256" key="5">
    <source>
        <dbReference type="ARBA" id="ARBA00022692"/>
    </source>
</evidence>
<dbReference type="InterPro" id="IPR004488">
    <property type="entry name" value="Mg/Co-transport_prot_CorA"/>
</dbReference>
<dbReference type="InterPro" id="IPR002523">
    <property type="entry name" value="MgTranspt_CorA/ZnTranspt_ZntB"/>
</dbReference>
<organism evidence="9 10">
    <name type="scientific">Mariprofundus ferrooxydans PV-1</name>
    <dbReference type="NCBI Taxonomy" id="314345"/>
    <lineage>
        <taxon>Bacteria</taxon>
        <taxon>Pseudomonadati</taxon>
        <taxon>Pseudomonadota</taxon>
        <taxon>Candidatius Mariprofundia</taxon>
        <taxon>Mariprofundales</taxon>
        <taxon>Mariprofundaceae</taxon>
        <taxon>Mariprofundus</taxon>
    </lineage>
</organism>
<comment type="subcellular location">
    <subcellularLocation>
        <location evidence="1">Cell membrane</location>
        <topology evidence="1">Multi-pass membrane protein</topology>
    </subcellularLocation>
    <subcellularLocation>
        <location evidence="8">Membrane</location>
        <topology evidence="8">Multi-pass membrane protein</topology>
    </subcellularLocation>
</comment>
<dbReference type="NCBIfam" id="TIGR00383">
    <property type="entry name" value="corA"/>
    <property type="match status" value="1"/>
</dbReference>
<dbReference type="GO" id="GO:0015095">
    <property type="term" value="F:magnesium ion transmembrane transporter activity"/>
    <property type="evidence" value="ECO:0007669"/>
    <property type="project" value="UniProtKB-UniRule"/>
</dbReference>
<gene>
    <name evidence="8" type="primary">corA</name>
    <name evidence="9" type="ORF">SPV1_09343</name>
</gene>
<accession>Q0EZZ6</accession>
<evidence type="ECO:0000313" key="10">
    <source>
        <dbReference type="Proteomes" id="UP000005297"/>
    </source>
</evidence>
<comment type="similarity">
    <text evidence="2 8">Belongs to the CorA metal ion transporter (MIT) (TC 1.A.35) family.</text>
</comment>
<dbReference type="GO" id="GO:0015087">
    <property type="term" value="F:cobalt ion transmembrane transporter activity"/>
    <property type="evidence" value="ECO:0007669"/>
    <property type="project" value="UniProtKB-UniRule"/>
</dbReference>
<keyword evidence="3 8" id="KW-0813">Transport</keyword>
<dbReference type="Proteomes" id="UP000005297">
    <property type="component" value="Unassembled WGS sequence"/>
</dbReference>
<dbReference type="GO" id="GO:0005886">
    <property type="term" value="C:plasma membrane"/>
    <property type="evidence" value="ECO:0007669"/>
    <property type="project" value="UniProtKB-SubCell"/>
</dbReference>
<dbReference type="HOGENOM" id="CLU_007127_0_0_0"/>
<dbReference type="FunFam" id="1.20.58.340:FF:000012">
    <property type="entry name" value="Magnesium transport protein CorA"/>
    <property type="match status" value="1"/>
</dbReference>